<evidence type="ECO:0000313" key="1">
    <source>
        <dbReference type="EMBL" id="PTW59100.1"/>
    </source>
</evidence>
<reference evidence="1 2" key="1">
    <citation type="submission" date="2018-04" db="EMBL/GenBank/DDBJ databases">
        <title>Genomic Encyclopedia of Archaeal and Bacterial Type Strains, Phase II (KMG-II): from individual species to whole genera.</title>
        <authorList>
            <person name="Goeker M."/>
        </authorList>
    </citation>
    <scope>NUCLEOTIDE SEQUENCE [LARGE SCALE GENOMIC DNA]</scope>
    <source>
        <strain evidence="1 2">DSM 23382</strain>
    </source>
</reference>
<dbReference type="AlphaFoldDB" id="A0A2T5V5S2"/>
<proteinExistence type="predicted"/>
<accession>A0A2T5V5S2</accession>
<dbReference type="Proteomes" id="UP000244081">
    <property type="component" value="Unassembled WGS sequence"/>
</dbReference>
<gene>
    <name evidence="1" type="ORF">C8N35_108137</name>
</gene>
<name>A0A2T5V5S2_9HYPH</name>
<keyword evidence="2" id="KW-1185">Reference proteome</keyword>
<protein>
    <submittedName>
        <fullName evidence="1">Uncharacterized protein</fullName>
    </submittedName>
</protein>
<sequence length="46" mass="5449">MYSDLVLTRCAIGRDRLDLHRHATFRCALARLVRSLFAVFGYRDRH</sequence>
<dbReference type="RefSeq" id="WP_170122158.1">
    <property type="nucleotide sequence ID" value="NZ_QAYG01000008.1"/>
</dbReference>
<organism evidence="1 2">
    <name type="scientific">Breoghania corrubedonensis</name>
    <dbReference type="NCBI Taxonomy" id="665038"/>
    <lineage>
        <taxon>Bacteria</taxon>
        <taxon>Pseudomonadati</taxon>
        <taxon>Pseudomonadota</taxon>
        <taxon>Alphaproteobacteria</taxon>
        <taxon>Hyphomicrobiales</taxon>
        <taxon>Stappiaceae</taxon>
        <taxon>Breoghania</taxon>
    </lineage>
</organism>
<dbReference type="EMBL" id="QAYG01000008">
    <property type="protein sequence ID" value="PTW59100.1"/>
    <property type="molecule type" value="Genomic_DNA"/>
</dbReference>
<evidence type="ECO:0000313" key="2">
    <source>
        <dbReference type="Proteomes" id="UP000244081"/>
    </source>
</evidence>
<comment type="caution">
    <text evidence="1">The sequence shown here is derived from an EMBL/GenBank/DDBJ whole genome shotgun (WGS) entry which is preliminary data.</text>
</comment>